<dbReference type="Proteomes" id="UP000193685">
    <property type="component" value="Unassembled WGS sequence"/>
</dbReference>
<dbReference type="EMBL" id="MCFI01000017">
    <property type="protein sequence ID" value="ORY78579.1"/>
    <property type="molecule type" value="Genomic_DNA"/>
</dbReference>
<protein>
    <recommendedName>
        <fullName evidence="2">VPS9 domain-containing protein</fullName>
    </recommendedName>
</protein>
<dbReference type="GeneID" id="63784597"/>
<dbReference type="Pfam" id="PF18151">
    <property type="entry name" value="DUF5601"/>
    <property type="match status" value="1"/>
</dbReference>
<dbReference type="PANTHER" id="PTHR23101:SF25">
    <property type="entry name" value="GTPASE-ACTIVATING PROTEIN AND VPS9 DOMAIN-CONTAINING PROTEIN 1"/>
    <property type="match status" value="1"/>
</dbReference>
<dbReference type="Pfam" id="PF02204">
    <property type="entry name" value="VPS9"/>
    <property type="match status" value="1"/>
</dbReference>
<proteinExistence type="predicted"/>
<dbReference type="SMART" id="SM00167">
    <property type="entry name" value="VPS9"/>
    <property type="match status" value="1"/>
</dbReference>
<accession>A0A1Y2F3X6</accession>
<dbReference type="InterPro" id="IPR041545">
    <property type="entry name" value="DUF5601"/>
</dbReference>
<dbReference type="OMA" id="DCAMEGL"/>
<evidence type="ECO:0000313" key="3">
    <source>
        <dbReference type="EMBL" id="ORY78579.1"/>
    </source>
</evidence>
<dbReference type="InterPro" id="IPR003123">
    <property type="entry name" value="VPS9"/>
</dbReference>
<keyword evidence="4" id="KW-1185">Reference proteome</keyword>
<feature type="non-terminal residue" evidence="3">
    <location>
        <position position="327"/>
    </location>
</feature>
<dbReference type="OrthoDB" id="300289at2759"/>
<dbReference type="GO" id="GO:0030139">
    <property type="term" value="C:endocytic vesicle"/>
    <property type="evidence" value="ECO:0007669"/>
    <property type="project" value="TreeGrafter"/>
</dbReference>
<evidence type="ECO:0000313" key="4">
    <source>
        <dbReference type="Proteomes" id="UP000193685"/>
    </source>
</evidence>
<evidence type="ECO:0000259" key="2">
    <source>
        <dbReference type="PROSITE" id="PS51205"/>
    </source>
</evidence>
<feature type="region of interest" description="Disordered" evidence="1">
    <location>
        <begin position="1"/>
        <end position="53"/>
    </location>
</feature>
<dbReference type="Gene3D" id="1.20.1050.80">
    <property type="entry name" value="VPS9 domain"/>
    <property type="match status" value="1"/>
</dbReference>
<feature type="domain" description="VPS9" evidence="2">
    <location>
        <begin position="164"/>
        <end position="310"/>
    </location>
</feature>
<evidence type="ECO:0000256" key="1">
    <source>
        <dbReference type="SAM" id="MobiDB-lite"/>
    </source>
</evidence>
<dbReference type="AlphaFoldDB" id="A0A1Y2F3X6"/>
<reference evidence="3 4" key="1">
    <citation type="submission" date="2016-07" db="EMBL/GenBank/DDBJ databases">
        <title>Pervasive Adenine N6-methylation of Active Genes in Fungi.</title>
        <authorList>
            <consortium name="DOE Joint Genome Institute"/>
            <person name="Mondo S.J."/>
            <person name="Dannebaum R.O."/>
            <person name="Kuo R.C."/>
            <person name="Labutti K."/>
            <person name="Haridas S."/>
            <person name="Kuo A."/>
            <person name="Salamov A."/>
            <person name="Ahrendt S.R."/>
            <person name="Lipzen A."/>
            <person name="Sullivan W."/>
            <person name="Andreopoulos W.B."/>
            <person name="Clum A."/>
            <person name="Lindquist E."/>
            <person name="Daum C."/>
            <person name="Ramamoorthy G.K."/>
            <person name="Gryganskyi A."/>
            <person name="Culley D."/>
            <person name="Magnuson J.K."/>
            <person name="James T.Y."/>
            <person name="O'Malley M.A."/>
            <person name="Stajich J.E."/>
            <person name="Spatafora J.W."/>
            <person name="Visel A."/>
            <person name="Grigoriev I.V."/>
        </authorList>
    </citation>
    <scope>NUCLEOTIDE SEQUENCE [LARGE SCALE GENOMIC DNA]</scope>
    <source>
        <strain evidence="3 4">12-1054</strain>
    </source>
</reference>
<dbReference type="GO" id="GO:0005085">
    <property type="term" value="F:guanyl-nucleotide exchange factor activity"/>
    <property type="evidence" value="ECO:0007669"/>
    <property type="project" value="InterPro"/>
</dbReference>
<dbReference type="GO" id="GO:0005829">
    <property type="term" value="C:cytosol"/>
    <property type="evidence" value="ECO:0007669"/>
    <property type="project" value="TreeGrafter"/>
</dbReference>
<gene>
    <name evidence="3" type="ORF">BCR37DRAFT_350387</name>
</gene>
<name>A0A1Y2F3X6_PROLT</name>
<dbReference type="PROSITE" id="PS51205">
    <property type="entry name" value="VPS9"/>
    <property type="match status" value="1"/>
</dbReference>
<dbReference type="GO" id="GO:0031267">
    <property type="term" value="F:small GTPase binding"/>
    <property type="evidence" value="ECO:0007669"/>
    <property type="project" value="TreeGrafter"/>
</dbReference>
<dbReference type="GO" id="GO:0016192">
    <property type="term" value="P:vesicle-mediated transport"/>
    <property type="evidence" value="ECO:0007669"/>
    <property type="project" value="InterPro"/>
</dbReference>
<sequence length="327" mass="37398">MHLPVDSDTSAEKELQGILSQQLPPTPGATSSRSRRQSYSFSRKPTPEPANDVPFDFTRFQEQLKAKTAEPVAKYMRSFLNEFKKRQWTNTEQQKIIADFLEFIRGKMAVYEPFKSASEQEFNNANEGMEKLVVNRLYAELFPPLIAARIGKSGADRLGHGEDLDRDKILTSKIRTYSWIKERHLDIPAPPNQDDKRINLHERFIGLAAIEILKLDQYRAPRDKIICILNCCKVIFGLLKHAGSDASADRFIPFLILTLLHANVPNLVSHVNFIQRFRHPDKLNGEAEYYLSSLLGAIAFIEDLDKSSLTISQEDFDHQVETAIRRI</sequence>
<organism evidence="3 4">
    <name type="scientific">Protomyces lactucae-debilis</name>
    <dbReference type="NCBI Taxonomy" id="2754530"/>
    <lineage>
        <taxon>Eukaryota</taxon>
        <taxon>Fungi</taxon>
        <taxon>Dikarya</taxon>
        <taxon>Ascomycota</taxon>
        <taxon>Taphrinomycotina</taxon>
        <taxon>Taphrinomycetes</taxon>
        <taxon>Taphrinales</taxon>
        <taxon>Protomycetaceae</taxon>
        <taxon>Protomyces</taxon>
    </lineage>
</organism>
<dbReference type="STRING" id="56484.A0A1Y2F3X6"/>
<dbReference type="RefSeq" id="XP_040723460.1">
    <property type="nucleotide sequence ID" value="XM_040867998.1"/>
</dbReference>
<dbReference type="InterPro" id="IPR037191">
    <property type="entry name" value="VPS9_dom_sf"/>
</dbReference>
<dbReference type="PANTHER" id="PTHR23101">
    <property type="entry name" value="RAB GDP/GTP EXCHANGE FACTOR"/>
    <property type="match status" value="1"/>
</dbReference>
<comment type="caution">
    <text evidence="3">The sequence shown here is derived from an EMBL/GenBank/DDBJ whole genome shotgun (WGS) entry which is preliminary data.</text>
</comment>
<dbReference type="InterPro" id="IPR045046">
    <property type="entry name" value="Vps9-like"/>
</dbReference>
<dbReference type="Gene3D" id="1.10.246.120">
    <property type="match status" value="1"/>
</dbReference>
<dbReference type="SUPFAM" id="SSF109993">
    <property type="entry name" value="VPS9 domain"/>
    <property type="match status" value="1"/>
</dbReference>